<dbReference type="Pfam" id="PF10128">
    <property type="entry name" value="OpcA_G6PD_assem"/>
    <property type="match status" value="1"/>
</dbReference>
<dbReference type="InterPro" id="IPR046801">
    <property type="entry name" value="OpcA_G6PD_N"/>
</dbReference>
<dbReference type="EMBL" id="BJZR01000056">
    <property type="protein sequence ID" value="GEO92705.1"/>
    <property type="molecule type" value="Genomic_DNA"/>
</dbReference>
<protein>
    <submittedName>
        <fullName evidence="4">Glucose-6-phosphate dehydrogenase assembly protein OpcA</fullName>
    </submittedName>
</protein>
<accession>A0ABQ0X5Q7</accession>
<dbReference type="PANTHER" id="PTHR38658:SF1">
    <property type="entry name" value="OXPP CYCLE PROTEIN OPCA-RELATED"/>
    <property type="match status" value="1"/>
</dbReference>
<dbReference type="Proteomes" id="UP000321155">
    <property type="component" value="Unassembled WGS sequence"/>
</dbReference>
<evidence type="ECO:0000259" key="2">
    <source>
        <dbReference type="Pfam" id="PF10128"/>
    </source>
</evidence>
<feature type="domain" description="Glucose-6-phosphate dehydrogenase assembly protein OpcA C-terminal" evidence="3">
    <location>
        <begin position="166"/>
        <end position="297"/>
    </location>
</feature>
<evidence type="ECO:0000259" key="3">
    <source>
        <dbReference type="Pfam" id="PF20171"/>
    </source>
</evidence>
<keyword evidence="5" id="KW-1185">Reference proteome</keyword>
<proteinExistence type="predicted"/>
<organism evidence="4 5">
    <name type="scientific">Kocuria flava</name>
    <dbReference type="NCBI Taxonomy" id="446860"/>
    <lineage>
        <taxon>Bacteria</taxon>
        <taxon>Bacillati</taxon>
        <taxon>Actinomycetota</taxon>
        <taxon>Actinomycetes</taxon>
        <taxon>Micrococcales</taxon>
        <taxon>Micrococcaceae</taxon>
        <taxon>Kocuria</taxon>
    </lineage>
</organism>
<evidence type="ECO:0000256" key="1">
    <source>
        <dbReference type="SAM" id="MobiDB-lite"/>
    </source>
</evidence>
<dbReference type="RefSeq" id="WP_083529378.1">
    <property type="nucleotide sequence ID" value="NZ_BJZR01000056.1"/>
</dbReference>
<reference evidence="4 5" key="1">
    <citation type="submission" date="2019-07" db="EMBL/GenBank/DDBJ databases">
        <title>Whole genome shotgun sequence of Kocuria flava NBRC 107626.</title>
        <authorList>
            <person name="Hosoyama A."/>
            <person name="Uohara A."/>
            <person name="Ohji S."/>
            <person name="Ichikawa N."/>
        </authorList>
    </citation>
    <scope>NUCLEOTIDE SEQUENCE [LARGE SCALE GENOMIC DNA]</scope>
    <source>
        <strain evidence="4 5">NBRC 107626</strain>
    </source>
</reference>
<feature type="compositionally biased region" description="Low complexity" evidence="1">
    <location>
        <begin position="334"/>
        <end position="358"/>
    </location>
</feature>
<sequence length="364" mass="38448">MIVSMENTTTSAIDKKLHQLRDQHGVVTLGRVLTLVVLAQAGHSEAALEAANFASHEHPCRIIVHVAHASSEDTRLDAQLRMGGDAGASEVIVLHGYGALAEPTETLFSALLLPDAPIVVWWAHRVPDTSPTTSSIAGIAHRRITDAARHEDAWAALHDLGSRYVPGDTDLSWTRITNWRIQLAAVLDQAGPAPVREVVVEGSGRSPSVVLLGAWLGTRLDAEVSFIDSPGNRRLHRVVLVRDDGEIALERPGRSVAVLRQPGQPDQQVAMPVRDLNACLAEELRRLDPDEVYGEVLTTGLRDVRVARVVDHSGELSPGAAAFLAAHGGGREQPAAVPAAAPGDAGSGAPAAGTPQTGTRGGTP</sequence>
<dbReference type="PANTHER" id="PTHR38658">
    <property type="entry name" value="OXPP CYCLE PROTEIN OPCA-RELATED"/>
    <property type="match status" value="1"/>
</dbReference>
<gene>
    <name evidence="4" type="ORF">KFL01_20110</name>
</gene>
<comment type="caution">
    <text evidence="4">The sequence shown here is derived from an EMBL/GenBank/DDBJ whole genome shotgun (WGS) entry which is preliminary data.</text>
</comment>
<feature type="region of interest" description="Disordered" evidence="1">
    <location>
        <begin position="330"/>
        <end position="364"/>
    </location>
</feature>
<name>A0ABQ0X5Q7_9MICC</name>
<feature type="domain" description="Glucose-6-phosphate dehydrogenase assembly protein OpcA N-terminal" evidence="2">
    <location>
        <begin position="51"/>
        <end position="160"/>
    </location>
</feature>
<dbReference type="InterPro" id="IPR046802">
    <property type="entry name" value="OpcA_G6PD_C"/>
</dbReference>
<evidence type="ECO:0000313" key="4">
    <source>
        <dbReference type="EMBL" id="GEO92705.1"/>
    </source>
</evidence>
<dbReference type="Pfam" id="PF20171">
    <property type="entry name" value="OpcA_G6PD_C"/>
    <property type="match status" value="1"/>
</dbReference>
<dbReference type="InterPro" id="IPR004555">
    <property type="entry name" value="G6PDH_assembly_OpcA"/>
</dbReference>
<evidence type="ECO:0000313" key="5">
    <source>
        <dbReference type="Proteomes" id="UP000321155"/>
    </source>
</evidence>